<name>A0A4Z1INS7_9HELO</name>
<feature type="region of interest" description="Disordered" evidence="1">
    <location>
        <begin position="80"/>
        <end position="115"/>
    </location>
</feature>
<protein>
    <submittedName>
        <fullName evidence="2">Uncharacterized protein</fullName>
    </submittedName>
</protein>
<gene>
    <name evidence="2" type="ORF">BCON_0021g00130</name>
</gene>
<feature type="compositionally biased region" description="Low complexity" evidence="1">
    <location>
        <begin position="408"/>
        <end position="434"/>
    </location>
</feature>
<evidence type="ECO:0000313" key="3">
    <source>
        <dbReference type="Proteomes" id="UP000297527"/>
    </source>
</evidence>
<dbReference type="EMBL" id="PQXN01000021">
    <property type="protein sequence ID" value="TGO62264.1"/>
    <property type="molecule type" value="Genomic_DNA"/>
</dbReference>
<feature type="region of interest" description="Disordered" evidence="1">
    <location>
        <begin position="341"/>
        <end position="625"/>
    </location>
</feature>
<feature type="compositionally biased region" description="Polar residues" evidence="1">
    <location>
        <begin position="435"/>
        <end position="451"/>
    </location>
</feature>
<dbReference type="AlphaFoldDB" id="A0A4Z1INS7"/>
<keyword evidence="3" id="KW-1185">Reference proteome</keyword>
<reference evidence="2 3" key="1">
    <citation type="submission" date="2017-12" db="EMBL/GenBank/DDBJ databases">
        <title>Comparative genomics of Botrytis spp.</title>
        <authorList>
            <person name="Valero-Jimenez C.A."/>
            <person name="Tapia P."/>
            <person name="Veloso J."/>
            <person name="Silva-Moreno E."/>
            <person name="Staats M."/>
            <person name="Valdes J.H."/>
            <person name="Van Kan J.A.L."/>
        </authorList>
    </citation>
    <scope>NUCLEOTIDE SEQUENCE [LARGE SCALE GENOMIC DNA]</scope>
    <source>
        <strain evidence="2 3">MUCL11595</strain>
    </source>
</reference>
<sequence>MSSTSEYTRLHITPLNPNLLTTIIPPSILPNAKNISYHTLETFQDRPYGFVDLPIMDAEKLKKKLHGSILKGSKIRIETARPAKDLSPVNEPEPAPKRQREKKDPSKKRKRGEETIPAVVIGDRKVKRGWTTTATDIGKAKRESKELKNVVKSKYTTNEECLFKTILPPNVAAHTKATSGEKSSRRSKKGRGTVVHEFAKSTKYATFLRSNTEGTKSKPAVEFVDGKGWVDEDGNVVEEVVKKVRKSQKLPKVEELAQEKAMGKDSGSSSVQDKSSGGDSSSDESDFEDRAMKKVRQAAEVESSSSSDSESSADEDEYIKPQLKSEDIVMTEAVKEALEVPIEAEKLSGEESSSEEEVEHINSSQPKVSKAEAESEDDASSSSSGSDTSSDSESLDSSDSDSKDEDASSVVASPEHLSTSTSSTMPPPTSIMTPETRTARPQSSSGLSITIPSPVVHPTPIPTEVHPLEALYKRSKPNPDSNSDEPKPETKSTSFSFFGTDDEDSDIGEEPNQIPLTPFTQRDFESRGLRSSAPTPDTAYANKRFVWPGGNEYDDDNNEGNSPTPKESMGGKIIFKEKESEEAPESDFQKWFYEHRGENTRGWKKRRKAVAKEQRHRENKKRSRA</sequence>
<feature type="compositionally biased region" description="Acidic residues" evidence="1">
    <location>
        <begin position="393"/>
        <end position="404"/>
    </location>
</feature>
<feature type="compositionally biased region" description="Basic and acidic residues" evidence="1">
    <location>
        <begin position="592"/>
        <end position="601"/>
    </location>
</feature>
<dbReference type="OrthoDB" id="3595585at2759"/>
<organism evidence="2 3">
    <name type="scientific">Botryotinia convoluta</name>
    <dbReference type="NCBI Taxonomy" id="54673"/>
    <lineage>
        <taxon>Eukaryota</taxon>
        <taxon>Fungi</taxon>
        <taxon>Dikarya</taxon>
        <taxon>Ascomycota</taxon>
        <taxon>Pezizomycotina</taxon>
        <taxon>Leotiomycetes</taxon>
        <taxon>Helotiales</taxon>
        <taxon>Sclerotiniaceae</taxon>
        <taxon>Botryotinia</taxon>
    </lineage>
</organism>
<feature type="compositionally biased region" description="Basic and acidic residues" evidence="1">
    <location>
        <begin position="94"/>
        <end position="104"/>
    </location>
</feature>
<feature type="compositionally biased region" description="Acidic residues" evidence="1">
    <location>
        <begin position="500"/>
        <end position="509"/>
    </location>
</feature>
<feature type="region of interest" description="Disordered" evidence="1">
    <location>
        <begin position="242"/>
        <end position="327"/>
    </location>
</feature>
<feature type="region of interest" description="Disordered" evidence="1">
    <location>
        <begin position="174"/>
        <end position="194"/>
    </location>
</feature>
<feature type="compositionally biased region" description="Low complexity" evidence="1">
    <location>
        <begin position="298"/>
        <end position="310"/>
    </location>
</feature>
<feature type="compositionally biased region" description="Low complexity" evidence="1">
    <location>
        <begin position="264"/>
        <end position="280"/>
    </location>
</feature>
<feature type="compositionally biased region" description="Basic and acidic residues" evidence="1">
    <location>
        <begin position="251"/>
        <end position="263"/>
    </location>
</feature>
<evidence type="ECO:0000313" key="2">
    <source>
        <dbReference type="EMBL" id="TGO62264.1"/>
    </source>
</evidence>
<accession>A0A4Z1INS7</accession>
<dbReference type="Proteomes" id="UP000297527">
    <property type="component" value="Unassembled WGS sequence"/>
</dbReference>
<proteinExistence type="predicted"/>
<evidence type="ECO:0000256" key="1">
    <source>
        <dbReference type="SAM" id="MobiDB-lite"/>
    </source>
</evidence>
<comment type="caution">
    <text evidence="2">The sequence shown here is derived from an EMBL/GenBank/DDBJ whole genome shotgun (WGS) entry which is preliminary data.</text>
</comment>
<feature type="compositionally biased region" description="Low complexity" evidence="1">
    <location>
        <begin position="380"/>
        <end position="392"/>
    </location>
</feature>